<dbReference type="PROSITE" id="PS52016">
    <property type="entry name" value="TONB_DEPENDENT_REC_3"/>
    <property type="match status" value="1"/>
</dbReference>
<name>A0ABT5HM58_9CAUL</name>
<comment type="similarity">
    <text evidence="11 12">Belongs to the TonB-dependent receptor family.</text>
</comment>
<keyword evidence="7" id="KW-0406">Ion transport</keyword>
<evidence type="ECO:0000256" key="8">
    <source>
        <dbReference type="ARBA" id="ARBA00023077"/>
    </source>
</evidence>
<accession>A0ABT5HM58</accession>
<feature type="domain" description="TonB-dependent receptor plug" evidence="15">
    <location>
        <begin position="79"/>
        <end position="188"/>
    </location>
</feature>
<dbReference type="EMBL" id="JAQQKV010000003">
    <property type="protein sequence ID" value="MDC7677332.1"/>
    <property type="molecule type" value="Genomic_DNA"/>
</dbReference>
<keyword evidence="3 11" id="KW-1134">Transmembrane beta strand</keyword>
<dbReference type="InterPro" id="IPR036942">
    <property type="entry name" value="Beta-barrel_TonB_sf"/>
</dbReference>
<evidence type="ECO:0000256" key="2">
    <source>
        <dbReference type="ARBA" id="ARBA00022448"/>
    </source>
</evidence>
<dbReference type="PANTHER" id="PTHR32552">
    <property type="entry name" value="FERRICHROME IRON RECEPTOR-RELATED"/>
    <property type="match status" value="1"/>
</dbReference>
<keyword evidence="8 12" id="KW-0798">TonB box</keyword>
<evidence type="ECO:0000256" key="12">
    <source>
        <dbReference type="RuleBase" id="RU003357"/>
    </source>
</evidence>
<evidence type="ECO:0000256" key="13">
    <source>
        <dbReference type="SAM" id="SignalP"/>
    </source>
</evidence>
<evidence type="ECO:0000259" key="15">
    <source>
        <dbReference type="Pfam" id="PF07715"/>
    </source>
</evidence>
<dbReference type="InterPro" id="IPR012910">
    <property type="entry name" value="Plug_dom"/>
</dbReference>
<keyword evidence="6" id="KW-0408">Iron</keyword>
<keyword evidence="10 11" id="KW-0998">Cell outer membrane</keyword>
<dbReference type="InterPro" id="IPR039426">
    <property type="entry name" value="TonB-dep_rcpt-like"/>
</dbReference>
<keyword evidence="9 11" id="KW-0472">Membrane</keyword>
<evidence type="ECO:0000256" key="10">
    <source>
        <dbReference type="ARBA" id="ARBA00023237"/>
    </source>
</evidence>
<evidence type="ECO:0000259" key="14">
    <source>
        <dbReference type="Pfam" id="PF00593"/>
    </source>
</evidence>
<dbReference type="Pfam" id="PF07715">
    <property type="entry name" value="Plug"/>
    <property type="match status" value="1"/>
</dbReference>
<keyword evidence="16" id="KW-0675">Receptor</keyword>
<sequence length="808" mass="87127">MKSLFNTGATVRRSSSYLAGSLVSALALTAGLSLLAFAPANAADSDVADAEIADDAPDAASGRGVTEVTVTARRRSENLQDVPLAISSVSGEQLEATGVYNVDQLSRVQPSIQLITTNPRNTATTIRGLGSTIGLTNDGLEPGVGIYVDEVYYARPGSAVVDLIDIERVEVLRGPQGTLFGKNTTAGALNITTRAPSFKPEGRIELSAGDYGFLQGKASLSGPLIDGKLAGRIAFGVTQRDGLFKNVTTKSLQNDLDSQVVRAQLLYTPNDDISVRLSYDYAFQNPEANTQTFVRYGPTLRAANRQFPFLAGQAGYAPPSTNPYDRLVDVNSPIQAKQIINGLSGTVNWDLGNTTLTSITAWRHWDWTPQNDRDYTALAIRTVSNNPSVQEQFSQEVRLASNGEQNIDWVVGLYYFDQNVETNGREGWGANAARWLINSTVPANLLDGYLQTNNVQSNTKSYAGFGQLTWKVTDRLRITPGLRFTSEEKDATFDQKVTGGLATTDPTLINAKLGIARDQFYQAEVSDDSLSGQINAAYDVTPDFLAYVNVSRGYKSGGINAAGIPTAADGSPSLVSAVIKPEEVTNLEVGFKSQYFDKRVTLNAVAFSTDINDYQANVVDSGPGALRGYLANIEKVEVRGVEVDGRWFATDNLSLFGSLSYTDAIYASFKNAPAPLELQSSSTSITDLSGKELPGVSKWAGSLNAEYTWPQVIGALTGDAYLSGDVSYRSKWNSDSSVSKYAEIEESTVVNLRLGYRSSGGTEAFLWIKNAFDEEYLQFTTIQAGNSGAIYGQPGDPRTLGVTIRRTF</sequence>
<keyword evidence="2 11" id="KW-0813">Transport</keyword>
<protein>
    <submittedName>
        <fullName evidence="16">TonB-dependent receptor</fullName>
    </submittedName>
</protein>
<dbReference type="SUPFAM" id="SSF56935">
    <property type="entry name" value="Porins"/>
    <property type="match status" value="1"/>
</dbReference>
<dbReference type="Proteomes" id="UP001218579">
    <property type="component" value="Unassembled WGS sequence"/>
</dbReference>
<dbReference type="RefSeq" id="WP_272745655.1">
    <property type="nucleotide sequence ID" value="NZ_JAQQKV010000003.1"/>
</dbReference>
<feature type="domain" description="TonB-dependent receptor-like beta-barrel" evidence="14">
    <location>
        <begin position="314"/>
        <end position="770"/>
    </location>
</feature>
<dbReference type="Pfam" id="PF00593">
    <property type="entry name" value="TonB_dep_Rec_b-barrel"/>
    <property type="match status" value="1"/>
</dbReference>
<evidence type="ECO:0000256" key="4">
    <source>
        <dbReference type="ARBA" id="ARBA00022496"/>
    </source>
</evidence>
<evidence type="ECO:0000256" key="5">
    <source>
        <dbReference type="ARBA" id="ARBA00022692"/>
    </source>
</evidence>
<evidence type="ECO:0000256" key="7">
    <source>
        <dbReference type="ARBA" id="ARBA00023065"/>
    </source>
</evidence>
<keyword evidence="4" id="KW-0410">Iron transport</keyword>
<keyword evidence="13" id="KW-0732">Signal</keyword>
<evidence type="ECO:0000313" key="17">
    <source>
        <dbReference type="Proteomes" id="UP001218579"/>
    </source>
</evidence>
<feature type="signal peptide" evidence="13">
    <location>
        <begin position="1"/>
        <end position="42"/>
    </location>
</feature>
<dbReference type="Gene3D" id="2.40.170.20">
    <property type="entry name" value="TonB-dependent receptor, beta-barrel domain"/>
    <property type="match status" value="1"/>
</dbReference>
<feature type="chain" id="PRO_5047019803" evidence="13">
    <location>
        <begin position="43"/>
        <end position="808"/>
    </location>
</feature>
<evidence type="ECO:0000256" key="1">
    <source>
        <dbReference type="ARBA" id="ARBA00004571"/>
    </source>
</evidence>
<comment type="caution">
    <text evidence="16">The sequence shown here is derived from an EMBL/GenBank/DDBJ whole genome shotgun (WGS) entry which is preliminary data.</text>
</comment>
<organism evidence="16 17">
    <name type="scientific">Asticcacaulis machinosus</name>
    <dbReference type="NCBI Taxonomy" id="2984211"/>
    <lineage>
        <taxon>Bacteria</taxon>
        <taxon>Pseudomonadati</taxon>
        <taxon>Pseudomonadota</taxon>
        <taxon>Alphaproteobacteria</taxon>
        <taxon>Caulobacterales</taxon>
        <taxon>Caulobacteraceae</taxon>
        <taxon>Asticcacaulis</taxon>
    </lineage>
</organism>
<comment type="subcellular location">
    <subcellularLocation>
        <location evidence="1 11">Cell outer membrane</location>
        <topology evidence="1 11">Multi-pass membrane protein</topology>
    </subcellularLocation>
</comment>
<dbReference type="InterPro" id="IPR000531">
    <property type="entry name" value="Beta-barrel_TonB"/>
</dbReference>
<dbReference type="CDD" id="cd01347">
    <property type="entry name" value="ligand_gated_channel"/>
    <property type="match status" value="1"/>
</dbReference>
<keyword evidence="17" id="KW-1185">Reference proteome</keyword>
<evidence type="ECO:0000256" key="9">
    <source>
        <dbReference type="ARBA" id="ARBA00023136"/>
    </source>
</evidence>
<reference evidence="16 17" key="1">
    <citation type="submission" date="2023-01" db="EMBL/GenBank/DDBJ databases">
        <title>Novel species of the genus Asticcacaulis isolated from rivers.</title>
        <authorList>
            <person name="Lu H."/>
        </authorList>
    </citation>
    <scope>NUCLEOTIDE SEQUENCE [LARGE SCALE GENOMIC DNA]</scope>
    <source>
        <strain evidence="16 17">LKC15W</strain>
    </source>
</reference>
<evidence type="ECO:0000256" key="11">
    <source>
        <dbReference type="PROSITE-ProRule" id="PRU01360"/>
    </source>
</evidence>
<keyword evidence="5 11" id="KW-0812">Transmembrane</keyword>
<gene>
    <name evidence="16" type="ORF">PQU98_14400</name>
</gene>
<evidence type="ECO:0000256" key="6">
    <source>
        <dbReference type="ARBA" id="ARBA00023004"/>
    </source>
</evidence>
<proteinExistence type="inferred from homology"/>
<evidence type="ECO:0000256" key="3">
    <source>
        <dbReference type="ARBA" id="ARBA00022452"/>
    </source>
</evidence>
<dbReference type="PANTHER" id="PTHR32552:SF81">
    <property type="entry name" value="TONB-DEPENDENT OUTER MEMBRANE RECEPTOR"/>
    <property type="match status" value="1"/>
</dbReference>
<evidence type="ECO:0000313" key="16">
    <source>
        <dbReference type="EMBL" id="MDC7677332.1"/>
    </source>
</evidence>